<dbReference type="EnsemblMetazoa" id="Aqu2.1.13663_001">
    <property type="protein sequence ID" value="Aqu2.1.13663_001"/>
    <property type="gene ID" value="Aqu2.1.13663"/>
</dbReference>
<reference evidence="1" key="1">
    <citation type="submission" date="2017-05" db="UniProtKB">
        <authorList>
            <consortium name="EnsemblMetazoa"/>
        </authorList>
    </citation>
    <scope>IDENTIFICATION</scope>
</reference>
<dbReference type="AlphaFoldDB" id="A0A1X7TGE5"/>
<dbReference type="InParanoid" id="A0A1X7TGE5"/>
<protein>
    <submittedName>
        <fullName evidence="1">Uncharacterized protein</fullName>
    </submittedName>
</protein>
<proteinExistence type="predicted"/>
<sequence length="63" mass="7271">MVSYIYTVSRSVKGDTVSIEYTFTRNTFTIIQFNIPVNHNIHYMQHFAACNTVYTGVKEACNM</sequence>
<accession>A0A1X7TGE5</accession>
<organism evidence="1">
    <name type="scientific">Amphimedon queenslandica</name>
    <name type="common">Sponge</name>
    <dbReference type="NCBI Taxonomy" id="400682"/>
    <lineage>
        <taxon>Eukaryota</taxon>
        <taxon>Metazoa</taxon>
        <taxon>Porifera</taxon>
        <taxon>Demospongiae</taxon>
        <taxon>Heteroscleromorpha</taxon>
        <taxon>Haplosclerida</taxon>
        <taxon>Niphatidae</taxon>
        <taxon>Amphimedon</taxon>
    </lineage>
</organism>
<evidence type="ECO:0000313" key="1">
    <source>
        <dbReference type="EnsemblMetazoa" id="Aqu2.1.13663_001"/>
    </source>
</evidence>
<name>A0A1X7TGE5_AMPQE</name>